<dbReference type="Pfam" id="PF00128">
    <property type="entry name" value="Alpha-amylase"/>
    <property type="match status" value="1"/>
</dbReference>
<dbReference type="HOGENOM" id="CLU_684291_0_0_9"/>
<keyword evidence="6" id="KW-1185">Reference proteome</keyword>
<dbReference type="InterPro" id="IPR045857">
    <property type="entry name" value="O16G_dom_2"/>
</dbReference>
<dbReference type="GO" id="GO:0004556">
    <property type="term" value="F:alpha-amylase activity"/>
    <property type="evidence" value="ECO:0007669"/>
    <property type="project" value="TreeGrafter"/>
</dbReference>
<evidence type="ECO:0000259" key="4">
    <source>
        <dbReference type="SMART" id="SM00642"/>
    </source>
</evidence>
<reference evidence="5 6" key="1">
    <citation type="submission" date="2011-08" db="EMBL/GenBank/DDBJ databases">
        <title>The Genome Sequence of Clostridium hathewayi WAL-18680.</title>
        <authorList>
            <consortium name="The Broad Institute Genome Sequencing Platform"/>
            <person name="Earl A."/>
            <person name="Ward D."/>
            <person name="Feldgarden M."/>
            <person name="Gevers D."/>
            <person name="Finegold S.M."/>
            <person name="Summanen P.H."/>
            <person name="Molitoris D.R."/>
            <person name="Song M."/>
            <person name="Daigneault M."/>
            <person name="Allen-Vercoe E."/>
            <person name="Young S.K."/>
            <person name="Zeng Q."/>
            <person name="Gargeya S."/>
            <person name="Fitzgerald M."/>
            <person name="Haas B."/>
            <person name="Abouelleil A."/>
            <person name="Alvarado L."/>
            <person name="Arachchi H.M."/>
            <person name="Berlin A."/>
            <person name="Brown A."/>
            <person name="Chapman S.B."/>
            <person name="Chen Z."/>
            <person name="Dunbar C."/>
            <person name="Freedman E."/>
            <person name="Gearin G."/>
            <person name="Gellesch M."/>
            <person name="Goldberg J."/>
            <person name="Griggs A."/>
            <person name="Gujja S."/>
            <person name="Heiman D."/>
            <person name="Howarth C."/>
            <person name="Larson L."/>
            <person name="Lui A."/>
            <person name="MacDonald P.J.P."/>
            <person name="Montmayeur A."/>
            <person name="Murphy C."/>
            <person name="Neiman D."/>
            <person name="Pearson M."/>
            <person name="Priest M."/>
            <person name="Roberts A."/>
            <person name="Saif S."/>
            <person name="Shea T."/>
            <person name="Shenoy N."/>
            <person name="Sisk P."/>
            <person name="Stolte C."/>
            <person name="Sykes S."/>
            <person name="Wortman J."/>
            <person name="Nusbaum C."/>
            <person name="Birren B."/>
        </authorList>
    </citation>
    <scope>NUCLEOTIDE SEQUENCE [LARGE SCALE GENOMIC DNA]</scope>
    <source>
        <strain evidence="5 6">WAL-18680</strain>
    </source>
</reference>
<dbReference type="GO" id="GO:0009313">
    <property type="term" value="P:oligosaccharide catabolic process"/>
    <property type="evidence" value="ECO:0007669"/>
    <property type="project" value="TreeGrafter"/>
</dbReference>
<evidence type="ECO:0000256" key="1">
    <source>
        <dbReference type="ARBA" id="ARBA00008061"/>
    </source>
</evidence>
<organism evidence="5 6">
    <name type="scientific">Hungatella hathewayi WAL-18680</name>
    <dbReference type="NCBI Taxonomy" id="742737"/>
    <lineage>
        <taxon>Bacteria</taxon>
        <taxon>Bacillati</taxon>
        <taxon>Bacillota</taxon>
        <taxon>Clostridia</taxon>
        <taxon>Lachnospirales</taxon>
        <taxon>Lachnospiraceae</taxon>
        <taxon>Hungatella</taxon>
    </lineage>
</organism>
<keyword evidence="2" id="KW-0378">Hydrolase</keyword>
<dbReference type="SUPFAM" id="SSF51445">
    <property type="entry name" value="(Trans)glycosidases"/>
    <property type="match status" value="1"/>
</dbReference>
<dbReference type="PANTHER" id="PTHR10357:SF217">
    <property type="entry name" value="TREHALOSE-6-PHOSPHATE HYDROLASE"/>
    <property type="match status" value="1"/>
</dbReference>
<dbReference type="SMART" id="SM00642">
    <property type="entry name" value="Aamy"/>
    <property type="match status" value="1"/>
</dbReference>
<dbReference type="InterPro" id="IPR006047">
    <property type="entry name" value="GH13_cat_dom"/>
</dbReference>
<evidence type="ECO:0000256" key="2">
    <source>
        <dbReference type="ARBA" id="ARBA00022801"/>
    </source>
</evidence>
<proteinExistence type="inferred from homology"/>
<sequence length="402" mass="46835">YVPHLKKWYLHLFDVTQADLNWENSQVREELKQVIRFWKDKGVKGFRFDVVNLISKPELFEDDDRGDGRRFYTDGPHVHEYLKELVRDTGIGEMVTVGEMSSTSLENCIRYTRPEEHEFSMCFNFHHLKVDYKDGNKWEPKEPDHEELKRLLMQWQEGMQAEQGWNAMFWCNHDQPRAVSRFGDDKKYWKESAKMLATSIHLLRGTPYIFQGEELGMTNAGFKDISEYRDVESINYYEIMQSEGKTRKEALDILAARSRDNGRTPMQWDGTEQAGFTDSVPWIGIPANHVTINAEAEMADEDSIWNYHRKLIALRKEYEVIADGGIEFLFQSVPDLFAYSRFGAGEEILVFNNLSGRELVLPEAVSLRGCSRLIGNYEDGHGESLVALWPYESVAYRVIKRK</sequence>
<evidence type="ECO:0000313" key="5">
    <source>
        <dbReference type="EMBL" id="EHI57982.1"/>
    </source>
</evidence>
<keyword evidence="3" id="KW-0326">Glycosidase</keyword>
<dbReference type="Gene3D" id="2.60.40.1180">
    <property type="entry name" value="Golgi alpha-mannosidase II"/>
    <property type="match status" value="1"/>
</dbReference>
<dbReference type="InterPro" id="IPR013780">
    <property type="entry name" value="Glyco_hydro_b"/>
</dbReference>
<protein>
    <recommendedName>
        <fullName evidence="4">Glycosyl hydrolase family 13 catalytic domain-containing protein</fullName>
    </recommendedName>
</protein>
<comment type="caution">
    <text evidence="5">The sequence shown here is derived from an EMBL/GenBank/DDBJ whole genome shotgun (WGS) entry which is preliminary data.</text>
</comment>
<evidence type="ECO:0000313" key="6">
    <source>
        <dbReference type="Proteomes" id="UP000005384"/>
    </source>
</evidence>
<dbReference type="EMBL" id="ADLN01000112">
    <property type="protein sequence ID" value="EHI57982.1"/>
    <property type="molecule type" value="Genomic_DNA"/>
</dbReference>
<dbReference type="FunFam" id="3.20.20.80:FF:000064">
    <property type="entry name" value="Oligo-1,6-glucosidase"/>
    <property type="match status" value="1"/>
</dbReference>
<dbReference type="AlphaFoldDB" id="G5IKQ0"/>
<dbReference type="PANTHER" id="PTHR10357">
    <property type="entry name" value="ALPHA-AMYLASE FAMILY MEMBER"/>
    <property type="match status" value="1"/>
</dbReference>
<gene>
    <name evidence="5" type="ORF">HMPREF9473_04078</name>
</gene>
<dbReference type="InterPro" id="IPR017853">
    <property type="entry name" value="GH"/>
</dbReference>
<dbReference type="RefSeq" id="WP_006782069.1">
    <property type="nucleotide sequence ID" value="NZ_JH379028.1"/>
</dbReference>
<evidence type="ECO:0000256" key="3">
    <source>
        <dbReference type="ARBA" id="ARBA00023295"/>
    </source>
</evidence>
<dbReference type="Gene3D" id="3.90.400.10">
    <property type="entry name" value="Oligo-1,6-glucosidase, Domain 2"/>
    <property type="match status" value="1"/>
</dbReference>
<dbReference type="SUPFAM" id="SSF51011">
    <property type="entry name" value="Glycosyl hydrolase domain"/>
    <property type="match status" value="1"/>
</dbReference>
<comment type="similarity">
    <text evidence="1">Belongs to the glycosyl hydrolase 13 family.</text>
</comment>
<dbReference type="Proteomes" id="UP000005384">
    <property type="component" value="Unassembled WGS sequence"/>
</dbReference>
<feature type="domain" description="Glycosyl hydrolase family 13 catalytic" evidence="4">
    <location>
        <begin position="2"/>
        <end position="263"/>
    </location>
</feature>
<accession>G5IKQ0</accession>
<dbReference type="Gene3D" id="3.20.20.80">
    <property type="entry name" value="Glycosidases"/>
    <property type="match status" value="1"/>
</dbReference>
<dbReference type="PATRIC" id="fig|742737.3.peg.4062"/>
<feature type="non-terminal residue" evidence="5">
    <location>
        <position position="1"/>
    </location>
</feature>
<name>G5IKQ0_9FIRM</name>